<organism evidence="2 3">
    <name type="scientific">Rhizobium azibense</name>
    <dbReference type="NCBI Taxonomy" id="1136135"/>
    <lineage>
        <taxon>Bacteria</taxon>
        <taxon>Pseudomonadati</taxon>
        <taxon>Pseudomonadota</taxon>
        <taxon>Alphaproteobacteria</taxon>
        <taxon>Hyphomicrobiales</taxon>
        <taxon>Rhizobiaceae</taxon>
        <taxon>Rhizobium/Agrobacterium group</taxon>
        <taxon>Rhizobium</taxon>
    </lineage>
</organism>
<gene>
    <name evidence="2" type="ORF">EV129_12919</name>
</gene>
<evidence type="ECO:0008006" key="4">
    <source>
        <dbReference type="Google" id="ProtNLM"/>
    </source>
</evidence>
<sequence>MTSEAQIPEHDTLSDLIRFFHAWLSDPLRVATIIPSGVALANAMTREISIATGPVLELGAGTGVYTRALIARGIPEDQLMLVESGSDFAELLQLRFPRAHTLRIDATRIRDVALSGQEGAGAVVSGLPHATAKGHRHTGWSVQPPAAGRCVLSVHLWSAMPCATHRARSPWAKSGADRRHNGKSSARQRLPNPPAAAARFFGPYESDVISPSANAYEPSFASRIQSDETAGNAERARRLHPIASEHYIYVYGRALRAAGRIDEADRVLRECLLRVPREPGPLVPESAQ</sequence>
<dbReference type="Proteomes" id="UP000295507">
    <property type="component" value="Unassembled WGS sequence"/>
</dbReference>
<feature type="region of interest" description="Disordered" evidence="1">
    <location>
        <begin position="168"/>
        <end position="196"/>
    </location>
</feature>
<comment type="caution">
    <text evidence="2">The sequence shown here is derived from an EMBL/GenBank/DDBJ whole genome shotgun (WGS) entry which is preliminary data.</text>
</comment>
<dbReference type="SUPFAM" id="SSF53335">
    <property type="entry name" value="S-adenosyl-L-methionine-dependent methyltransferases"/>
    <property type="match status" value="1"/>
</dbReference>
<dbReference type="AlphaFoldDB" id="A0A4R3R7W9"/>
<evidence type="ECO:0000313" key="2">
    <source>
        <dbReference type="EMBL" id="TCU31360.1"/>
    </source>
</evidence>
<dbReference type="Gene3D" id="3.40.50.150">
    <property type="entry name" value="Vaccinia Virus protein VP39"/>
    <property type="match status" value="1"/>
</dbReference>
<name>A0A4R3R7W9_9HYPH</name>
<evidence type="ECO:0000256" key="1">
    <source>
        <dbReference type="SAM" id="MobiDB-lite"/>
    </source>
</evidence>
<reference evidence="2 3" key="1">
    <citation type="submission" date="2019-03" db="EMBL/GenBank/DDBJ databases">
        <title>Genomic Encyclopedia of Type Strains, Phase IV (KMG-V): Genome sequencing to study the core and pangenomes of soil and plant-associated prokaryotes.</title>
        <authorList>
            <person name="Whitman W."/>
        </authorList>
    </citation>
    <scope>NUCLEOTIDE SEQUENCE [LARGE SCALE GENOMIC DNA]</scope>
    <source>
        <strain evidence="2 3">IE4868</strain>
    </source>
</reference>
<dbReference type="InterPro" id="IPR029063">
    <property type="entry name" value="SAM-dependent_MTases_sf"/>
</dbReference>
<evidence type="ECO:0000313" key="3">
    <source>
        <dbReference type="Proteomes" id="UP000295507"/>
    </source>
</evidence>
<protein>
    <recommendedName>
        <fullName evidence="4">Phospholipid N-methyltransferase</fullName>
    </recommendedName>
</protein>
<proteinExistence type="predicted"/>
<accession>A0A4R3R7W9</accession>
<dbReference type="EMBL" id="SMBK01000029">
    <property type="protein sequence ID" value="TCU31360.1"/>
    <property type="molecule type" value="Genomic_DNA"/>
</dbReference>